<keyword evidence="1" id="KW-0472">Membrane</keyword>
<dbReference type="AlphaFoldDB" id="F6EK62"/>
<dbReference type="Proteomes" id="UP000009235">
    <property type="component" value="Chromosome"/>
</dbReference>
<dbReference type="RefSeq" id="WP_013808952.1">
    <property type="nucleotide sequence ID" value="NC_015564.1"/>
</dbReference>
<dbReference type="OrthoDB" id="3388214at2"/>
<dbReference type="EMBL" id="CP002786">
    <property type="protein sequence ID" value="AEF42603.1"/>
    <property type="molecule type" value="Genomic_DNA"/>
</dbReference>
<accession>F6EK62</accession>
<reference evidence="2 3" key="1">
    <citation type="journal article" date="2011" name="J. Bacteriol.">
        <title>Complete genome sequence of Amycolicicoccus subflavus DQS3-9A1T, an actinomycete isolated from crude oil-polluted soil.</title>
        <authorList>
            <person name="Cai M."/>
            <person name="Chen W.M."/>
            <person name="Nie Y."/>
            <person name="Chi C.Q."/>
            <person name="Wang Y.N."/>
            <person name="Tang Y.Q."/>
            <person name="Li G.Y."/>
            <person name="Wu X.L."/>
        </authorList>
    </citation>
    <scope>NUCLEOTIDE SEQUENCE [LARGE SCALE GENOMIC DNA]</scope>
    <source>
        <strain evidence="3">DSM 45089 / DQS3-9A1</strain>
    </source>
</reference>
<dbReference type="KEGG" id="asd:AS9A_4169"/>
<organism evidence="2 3">
    <name type="scientific">Hoyosella subflava (strain DSM 45089 / JCM 17490 / NBRC 109087 / DQS3-9A1)</name>
    <name type="common">Amycolicicoccus subflavus</name>
    <dbReference type="NCBI Taxonomy" id="443218"/>
    <lineage>
        <taxon>Bacteria</taxon>
        <taxon>Bacillati</taxon>
        <taxon>Actinomycetota</taxon>
        <taxon>Actinomycetes</taxon>
        <taxon>Mycobacteriales</taxon>
        <taxon>Hoyosellaceae</taxon>
        <taxon>Hoyosella</taxon>
    </lineage>
</organism>
<dbReference type="eggNOG" id="ENOG50315GV">
    <property type="taxonomic scope" value="Bacteria"/>
</dbReference>
<evidence type="ECO:0000256" key="1">
    <source>
        <dbReference type="SAM" id="Phobius"/>
    </source>
</evidence>
<name>F6EK62_HOYSD</name>
<keyword evidence="1" id="KW-1133">Transmembrane helix</keyword>
<feature type="transmembrane region" description="Helical" evidence="1">
    <location>
        <begin position="12"/>
        <end position="37"/>
    </location>
</feature>
<keyword evidence="1" id="KW-0812">Transmembrane</keyword>
<feature type="transmembrane region" description="Helical" evidence="1">
    <location>
        <begin position="95"/>
        <end position="120"/>
    </location>
</feature>
<proteinExistence type="predicted"/>
<evidence type="ECO:0008006" key="4">
    <source>
        <dbReference type="Google" id="ProtNLM"/>
    </source>
</evidence>
<evidence type="ECO:0000313" key="2">
    <source>
        <dbReference type="EMBL" id="AEF42603.1"/>
    </source>
</evidence>
<dbReference type="STRING" id="443218.AS9A_4169"/>
<sequence length="218" mass="22554">MSNLLEAALSFPAVLFSFAFVVVIGYWLLVLVGGLGLDIFEGDTEAAEAEPSGWMKGLDLGGVPLTVALSLFVAFAWLVSIIGSVVLGGVNLSGAAAAAALIGVLVAAVVIGVITTKVFISPLKRVFRHVPAQSRSDFVGKVCIVRTSSVGPDFGQAEVTSPDGSSALVQVRQTAEHAAETPLKAGTSALIYDYDADGEFFWVAPVDPALDNFTPGQA</sequence>
<feature type="transmembrane region" description="Helical" evidence="1">
    <location>
        <begin position="58"/>
        <end position="83"/>
    </location>
</feature>
<dbReference type="HOGENOM" id="CLU_086035_1_1_11"/>
<evidence type="ECO:0000313" key="3">
    <source>
        <dbReference type="Proteomes" id="UP000009235"/>
    </source>
</evidence>
<protein>
    <recommendedName>
        <fullName evidence="4">DUF1449 family protein</fullName>
    </recommendedName>
</protein>
<keyword evidence="3" id="KW-1185">Reference proteome</keyword>
<gene>
    <name evidence="2" type="ordered locus">AS9A_4169</name>
</gene>